<dbReference type="Pfam" id="PF19730">
    <property type="entry name" value="DUF6221"/>
    <property type="match status" value="1"/>
</dbReference>
<gene>
    <name evidence="1" type="ORF">BGK67_34110</name>
</gene>
<dbReference type="RefSeq" id="WP_069924600.1">
    <property type="nucleotide sequence ID" value="NZ_MEHK01000002.1"/>
</dbReference>
<name>A0A1E5P0H6_9ACTN</name>
<accession>A0A1E5P0H6</accession>
<evidence type="ECO:0000313" key="2">
    <source>
        <dbReference type="Proteomes" id="UP000095705"/>
    </source>
</evidence>
<reference evidence="1 2" key="1">
    <citation type="submission" date="2016-08" db="EMBL/GenBank/DDBJ databases">
        <title>The complete genome of Streptomyces subrutilus 10-1-1.</title>
        <authorList>
            <person name="Chen X."/>
        </authorList>
    </citation>
    <scope>NUCLEOTIDE SEQUENCE [LARGE SCALE GENOMIC DNA]</scope>
    <source>
        <strain evidence="1 2">10-1-1</strain>
    </source>
</reference>
<dbReference type="OrthoDB" id="4290974at2"/>
<proteinExistence type="predicted"/>
<organism evidence="1 2">
    <name type="scientific">Streptomyces subrutilus</name>
    <dbReference type="NCBI Taxonomy" id="36818"/>
    <lineage>
        <taxon>Bacteria</taxon>
        <taxon>Bacillati</taxon>
        <taxon>Actinomycetota</taxon>
        <taxon>Actinomycetes</taxon>
        <taxon>Kitasatosporales</taxon>
        <taxon>Streptomycetaceae</taxon>
        <taxon>Streptomyces</taxon>
    </lineage>
</organism>
<evidence type="ECO:0000313" key="1">
    <source>
        <dbReference type="EMBL" id="OEJ22553.1"/>
    </source>
</evidence>
<dbReference type="InterPro" id="IPR046193">
    <property type="entry name" value="DUF6221"/>
</dbReference>
<sequence length="101" mass="10965">MTPEAAGVLNAGASVFESTEDAIYIAERNPARVLAEVDAKRRIVDWHLRQCTCHPCTADGDDLPSTGREDGGVGDDCPTLRLLALPSAAHPDVRRKWRPTN</sequence>
<dbReference type="AlphaFoldDB" id="A0A1E5P0H6"/>
<keyword evidence="2" id="KW-1185">Reference proteome</keyword>
<dbReference type="EMBL" id="MEHK01000002">
    <property type="protein sequence ID" value="OEJ22553.1"/>
    <property type="molecule type" value="Genomic_DNA"/>
</dbReference>
<protein>
    <submittedName>
        <fullName evidence="1">Uncharacterized protein</fullName>
    </submittedName>
</protein>
<dbReference type="Proteomes" id="UP000095705">
    <property type="component" value="Unassembled WGS sequence"/>
</dbReference>
<comment type="caution">
    <text evidence="1">The sequence shown here is derived from an EMBL/GenBank/DDBJ whole genome shotgun (WGS) entry which is preliminary data.</text>
</comment>